<gene>
    <name evidence="1" type="ORF">A2U01_0016473</name>
</gene>
<evidence type="ECO:0000313" key="2">
    <source>
        <dbReference type="Proteomes" id="UP000265520"/>
    </source>
</evidence>
<keyword evidence="2" id="KW-1185">Reference proteome</keyword>
<accession>A0A392NAJ6</accession>
<dbReference type="AlphaFoldDB" id="A0A392NAJ6"/>
<proteinExistence type="predicted"/>
<protein>
    <submittedName>
        <fullName evidence="1">Uncharacterized protein</fullName>
    </submittedName>
</protein>
<sequence length="182" mass="21605">MWVCLDEYGEEHYIDTDLARYERDFLPYSWKKLVRLYDLKDQDQVVFDYKGSNGTVNQFVIHAEKLPELGKFTTIHVPDTNCGEVDPKFATKFSGVLPSIWEVYVKNGKDIKLDYNQNCDHPLLRGNWSRLREIYKFKGVTKLSFTYVGTNKFRLSILDQIKDPNLYPEWHMDYITRNIYPD</sequence>
<name>A0A392NAJ6_9FABA</name>
<evidence type="ECO:0000313" key="1">
    <source>
        <dbReference type="EMBL" id="MCH95494.1"/>
    </source>
</evidence>
<comment type="caution">
    <text evidence="1">The sequence shown here is derived from an EMBL/GenBank/DDBJ whole genome shotgun (WGS) entry which is preliminary data.</text>
</comment>
<dbReference type="Proteomes" id="UP000265520">
    <property type="component" value="Unassembled WGS sequence"/>
</dbReference>
<dbReference type="EMBL" id="LXQA010029962">
    <property type="protein sequence ID" value="MCH95494.1"/>
    <property type="molecule type" value="Genomic_DNA"/>
</dbReference>
<reference evidence="1 2" key="1">
    <citation type="journal article" date="2018" name="Front. Plant Sci.">
        <title>Red Clover (Trifolium pratense) and Zigzag Clover (T. medium) - A Picture of Genomic Similarities and Differences.</title>
        <authorList>
            <person name="Dluhosova J."/>
            <person name="Istvanek J."/>
            <person name="Nedelnik J."/>
            <person name="Repkova J."/>
        </authorList>
    </citation>
    <scope>NUCLEOTIDE SEQUENCE [LARGE SCALE GENOMIC DNA]</scope>
    <source>
        <strain evidence="2">cv. 10/8</strain>
        <tissue evidence="1">Leaf</tissue>
    </source>
</reference>
<organism evidence="1 2">
    <name type="scientific">Trifolium medium</name>
    <dbReference type="NCBI Taxonomy" id="97028"/>
    <lineage>
        <taxon>Eukaryota</taxon>
        <taxon>Viridiplantae</taxon>
        <taxon>Streptophyta</taxon>
        <taxon>Embryophyta</taxon>
        <taxon>Tracheophyta</taxon>
        <taxon>Spermatophyta</taxon>
        <taxon>Magnoliopsida</taxon>
        <taxon>eudicotyledons</taxon>
        <taxon>Gunneridae</taxon>
        <taxon>Pentapetalae</taxon>
        <taxon>rosids</taxon>
        <taxon>fabids</taxon>
        <taxon>Fabales</taxon>
        <taxon>Fabaceae</taxon>
        <taxon>Papilionoideae</taxon>
        <taxon>50 kb inversion clade</taxon>
        <taxon>NPAAA clade</taxon>
        <taxon>Hologalegina</taxon>
        <taxon>IRL clade</taxon>
        <taxon>Trifolieae</taxon>
        <taxon>Trifolium</taxon>
    </lineage>
</organism>